<evidence type="ECO:0000256" key="3">
    <source>
        <dbReference type="ARBA" id="ARBA00022989"/>
    </source>
</evidence>
<dbReference type="InterPro" id="IPR011527">
    <property type="entry name" value="ABC1_TM_dom"/>
</dbReference>
<dbReference type="InterPro" id="IPR027417">
    <property type="entry name" value="P-loop_NTPase"/>
</dbReference>
<dbReference type="OrthoDB" id="4966664at2"/>
<dbReference type="InterPro" id="IPR039421">
    <property type="entry name" value="Type_1_exporter"/>
</dbReference>
<dbReference type="InterPro" id="IPR036640">
    <property type="entry name" value="ABC1_TM_sf"/>
</dbReference>
<dbReference type="GO" id="GO:0016887">
    <property type="term" value="F:ATP hydrolysis activity"/>
    <property type="evidence" value="ECO:0007669"/>
    <property type="project" value="InterPro"/>
</dbReference>
<dbReference type="GO" id="GO:0005886">
    <property type="term" value="C:plasma membrane"/>
    <property type="evidence" value="ECO:0007669"/>
    <property type="project" value="UniProtKB-SubCell"/>
</dbReference>
<feature type="region of interest" description="Disordered" evidence="5">
    <location>
        <begin position="1"/>
        <end position="26"/>
    </location>
</feature>
<sequence length="596" mass="61714">MPSAVARTSTASSTLPAPGSPEPGSPRRLLWRAIRARRRDLVACAVLFSTHQIGESLVPVIVGAAIGRAVEGPDARTMALWLGLLAADFALLSFSYRFGARAATRARQHAAHRLRMWLTERVVATTGDARMPPGELLSRASSDAGRVGAFASQFAYAIAAVVVLLTSTVLLLRVSVVLGLIIVLGTIAQLVAQQRVWHLLERRSLVEQEEQARAAVLAEDLVRGLRVLKGIGAGGAATERYAGVSQEAARAALHATSSEASLSSVAALFAGGYLALIAGVGGWLALDGQLGLGELVAALGLARFVIGPMETVSGAAATYARALASARRVQEVLAAPLDSSPRAGTADVEGAAAVDPPPRAVTPGARDSGVLELRDVVVGRSSRLTVSASPGELFGLVCSDPVDAASVAALLGGERTLTAGTARLDGAALASLAPEHLRSRMLVCPHDAVLLPGTIADNVRVRAVGEDAVASAIHASFTDQVVQTVPDGLDTSVGDRGERLSGGQRQRVALARALAADPPVLVLHDPTTGVDAATEIGIAERVQQLRAARTTLVLTSSPAWLSRCDRVVLWDPMGSAQGTHADLTRASAAYRTAVSR</sequence>
<dbReference type="STRING" id="1194083.BN12_150025"/>
<comment type="subcellular location">
    <subcellularLocation>
        <location evidence="1">Cell membrane</location>
        <topology evidence="1">Multi-pass membrane protein</topology>
    </subcellularLocation>
</comment>
<dbReference type="PANTHER" id="PTHR24221">
    <property type="entry name" value="ATP-BINDING CASSETTE SUB-FAMILY B"/>
    <property type="match status" value="1"/>
</dbReference>
<dbReference type="GO" id="GO:0140359">
    <property type="term" value="F:ABC-type transporter activity"/>
    <property type="evidence" value="ECO:0007669"/>
    <property type="project" value="InterPro"/>
</dbReference>
<keyword evidence="2 6" id="KW-0812">Transmembrane</keyword>
<dbReference type="PROSITE" id="PS50893">
    <property type="entry name" value="ABC_TRANSPORTER_2"/>
    <property type="match status" value="1"/>
</dbReference>
<feature type="region of interest" description="Disordered" evidence="5">
    <location>
        <begin position="340"/>
        <end position="365"/>
    </location>
</feature>
<dbReference type="Gene3D" id="3.40.50.300">
    <property type="entry name" value="P-loop containing nucleotide triphosphate hydrolases"/>
    <property type="match status" value="1"/>
</dbReference>
<proteinExistence type="predicted"/>
<dbReference type="AlphaFoldDB" id="A0A077LTX7"/>
<evidence type="ECO:0000313" key="10">
    <source>
        <dbReference type="Proteomes" id="UP000035721"/>
    </source>
</evidence>
<dbReference type="Proteomes" id="UP000035721">
    <property type="component" value="Unassembled WGS sequence"/>
</dbReference>
<evidence type="ECO:0000256" key="2">
    <source>
        <dbReference type="ARBA" id="ARBA00022692"/>
    </source>
</evidence>
<dbReference type="EMBL" id="CAJB01000057">
    <property type="protein sequence ID" value="CCH76851.1"/>
    <property type="molecule type" value="Genomic_DNA"/>
</dbReference>
<dbReference type="RefSeq" id="WP_048550092.1">
    <property type="nucleotide sequence ID" value="NZ_HF570958.1"/>
</dbReference>
<evidence type="ECO:0000256" key="5">
    <source>
        <dbReference type="SAM" id="MobiDB-lite"/>
    </source>
</evidence>
<dbReference type="SUPFAM" id="SSF52540">
    <property type="entry name" value="P-loop containing nucleoside triphosphate hydrolases"/>
    <property type="match status" value="1"/>
</dbReference>
<evidence type="ECO:0000259" key="7">
    <source>
        <dbReference type="PROSITE" id="PS50893"/>
    </source>
</evidence>
<dbReference type="SUPFAM" id="SSF90123">
    <property type="entry name" value="ABC transporter transmembrane region"/>
    <property type="match status" value="1"/>
</dbReference>
<evidence type="ECO:0000256" key="4">
    <source>
        <dbReference type="ARBA" id="ARBA00023136"/>
    </source>
</evidence>
<feature type="transmembrane region" description="Helical" evidence="6">
    <location>
        <begin position="265"/>
        <end position="286"/>
    </location>
</feature>
<evidence type="ECO:0000256" key="6">
    <source>
        <dbReference type="SAM" id="Phobius"/>
    </source>
</evidence>
<dbReference type="InterPro" id="IPR017871">
    <property type="entry name" value="ABC_transporter-like_CS"/>
</dbReference>
<comment type="caution">
    <text evidence="9">The sequence shown here is derived from an EMBL/GenBank/DDBJ whole genome shotgun (WGS) entry which is preliminary data.</text>
</comment>
<dbReference type="PANTHER" id="PTHR24221:SF654">
    <property type="entry name" value="ATP-BINDING CASSETTE SUB-FAMILY B MEMBER 6"/>
    <property type="match status" value="1"/>
</dbReference>
<feature type="domain" description="ABC transporter" evidence="7">
    <location>
        <begin position="365"/>
        <end position="596"/>
    </location>
</feature>
<dbReference type="PROSITE" id="PS00211">
    <property type="entry name" value="ABC_TRANSPORTER_1"/>
    <property type="match status" value="1"/>
</dbReference>
<feature type="transmembrane region" description="Helical" evidence="6">
    <location>
        <begin position="147"/>
        <end position="165"/>
    </location>
</feature>
<dbReference type="Gene3D" id="1.20.1560.10">
    <property type="entry name" value="ABC transporter type 1, transmembrane domain"/>
    <property type="match status" value="1"/>
</dbReference>
<feature type="transmembrane region" description="Helical" evidence="6">
    <location>
        <begin position="41"/>
        <end position="66"/>
    </location>
</feature>
<feature type="transmembrane region" description="Helical" evidence="6">
    <location>
        <begin position="171"/>
        <end position="192"/>
    </location>
</feature>
<dbReference type="GO" id="GO:0034040">
    <property type="term" value="F:ATPase-coupled lipid transmembrane transporter activity"/>
    <property type="evidence" value="ECO:0007669"/>
    <property type="project" value="TreeGrafter"/>
</dbReference>
<dbReference type="PROSITE" id="PS50929">
    <property type="entry name" value="ABC_TM1F"/>
    <property type="match status" value="1"/>
</dbReference>
<feature type="transmembrane region" description="Helical" evidence="6">
    <location>
        <begin position="78"/>
        <end position="98"/>
    </location>
</feature>
<keyword evidence="10" id="KW-1185">Reference proteome</keyword>
<evidence type="ECO:0000313" key="9">
    <source>
        <dbReference type="EMBL" id="CCH76851.1"/>
    </source>
</evidence>
<keyword evidence="3 6" id="KW-1133">Transmembrane helix</keyword>
<evidence type="ECO:0000256" key="1">
    <source>
        <dbReference type="ARBA" id="ARBA00004651"/>
    </source>
</evidence>
<gene>
    <name evidence="9" type="ORF">BN12_150025</name>
</gene>
<feature type="compositionally biased region" description="Low complexity" evidence="5">
    <location>
        <begin position="1"/>
        <end position="14"/>
    </location>
</feature>
<reference evidence="9 10" key="1">
    <citation type="journal article" date="2013" name="ISME J.">
        <title>A metabolic model for members of the genus Tetrasphaera involved in enhanced biological phosphorus removal.</title>
        <authorList>
            <person name="Kristiansen R."/>
            <person name="Nguyen H.T.T."/>
            <person name="Saunders A.M."/>
            <person name="Nielsen J.L."/>
            <person name="Wimmer R."/>
            <person name="Le V.Q."/>
            <person name="McIlroy S.J."/>
            <person name="Petrovski S."/>
            <person name="Seviour R.J."/>
            <person name="Calteau A."/>
            <person name="Nielsen K.L."/>
            <person name="Nielsen P.H."/>
        </authorList>
    </citation>
    <scope>NUCLEOTIDE SEQUENCE [LARGE SCALE GENOMIC DNA]</scope>
    <source>
        <strain evidence="9 10">T1-X7</strain>
    </source>
</reference>
<dbReference type="Pfam" id="PF00005">
    <property type="entry name" value="ABC_tran"/>
    <property type="match status" value="1"/>
</dbReference>
<protein>
    <submittedName>
        <fullName evidence="9">Putative ABC transport system integral membrane component</fullName>
    </submittedName>
</protein>
<accession>A0A077LTX7</accession>
<dbReference type="GO" id="GO:0005524">
    <property type="term" value="F:ATP binding"/>
    <property type="evidence" value="ECO:0007669"/>
    <property type="project" value="InterPro"/>
</dbReference>
<name>A0A077LTX7_9MICO</name>
<organism evidence="9 10">
    <name type="scientific">Nostocoides japonicum T1-X7</name>
    <dbReference type="NCBI Taxonomy" id="1194083"/>
    <lineage>
        <taxon>Bacteria</taxon>
        <taxon>Bacillati</taxon>
        <taxon>Actinomycetota</taxon>
        <taxon>Actinomycetes</taxon>
        <taxon>Micrococcales</taxon>
        <taxon>Intrasporangiaceae</taxon>
        <taxon>Nostocoides</taxon>
    </lineage>
</organism>
<dbReference type="InterPro" id="IPR003439">
    <property type="entry name" value="ABC_transporter-like_ATP-bd"/>
</dbReference>
<keyword evidence="4 6" id="KW-0472">Membrane</keyword>
<feature type="domain" description="ABC transmembrane type-1" evidence="8">
    <location>
        <begin position="42"/>
        <end position="321"/>
    </location>
</feature>
<evidence type="ECO:0000259" key="8">
    <source>
        <dbReference type="PROSITE" id="PS50929"/>
    </source>
</evidence>
<dbReference type="Pfam" id="PF00664">
    <property type="entry name" value="ABC_membrane"/>
    <property type="match status" value="1"/>
</dbReference>